<reference evidence="1 2" key="1">
    <citation type="submission" date="2020-12" db="EMBL/GenBank/DDBJ databases">
        <title>Metabolic potential, ecology and presence of endohyphal bacteria is reflected in genomic diversity of Mucoromycotina.</title>
        <authorList>
            <person name="Muszewska A."/>
            <person name="Okrasinska A."/>
            <person name="Steczkiewicz K."/>
            <person name="Drgas O."/>
            <person name="Orlowska M."/>
            <person name="Perlinska-Lenart U."/>
            <person name="Aleksandrzak-Piekarczyk T."/>
            <person name="Szatraj K."/>
            <person name="Zielenkiewicz U."/>
            <person name="Pilsyk S."/>
            <person name="Malc E."/>
            <person name="Mieczkowski P."/>
            <person name="Kruszewska J.S."/>
            <person name="Biernat P."/>
            <person name="Pawlowska J."/>
        </authorList>
    </citation>
    <scope>NUCLEOTIDE SEQUENCE [LARGE SCALE GENOMIC DNA]</scope>
    <source>
        <strain evidence="1 2">CBS 142.35</strain>
    </source>
</reference>
<sequence length="201" mass="22985">MPTLSLGYLTIPVSIEASIYANQYEISPSSVLSIIGFGPTPLPPHMLPTMAKFILTMESTLTMAQKELFGLLYESLQTNSYGIIPLSDRYIGLLLPLKLKQEQQEPSSFQFILQISSIPNSFQQDNNKMKINENIPSFDPDYLKHLPIQIMELCQNNKQDQLRSIAKEIYKMATIYGYWDLWLVLEGICTRFQINSQQLVQ</sequence>
<name>A0A8H7VL73_9FUNG</name>
<accession>A0A8H7VL73</accession>
<dbReference type="Proteomes" id="UP000646827">
    <property type="component" value="Unassembled WGS sequence"/>
</dbReference>
<dbReference type="EMBL" id="JAEPRB010000136">
    <property type="protein sequence ID" value="KAG2220583.1"/>
    <property type="molecule type" value="Genomic_DNA"/>
</dbReference>
<organism evidence="1 2">
    <name type="scientific">Circinella minor</name>
    <dbReference type="NCBI Taxonomy" id="1195481"/>
    <lineage>
        <taxon>Eukaryota</taxon>
        <taxon>Fungi</taxon>
        <taxon>Fungi incertae sedis</taxon>
        <taxon>Mucoromycota</taxon>
        <taxon>Mucoromycotina</taxon>
        <taxon>Mucoromycetes</taxon>
        <taxon>Mucorales</taxon>
        <taxon>Lichtheimiaceae</taxon>
        <taxon>Circinella</taxon>
    </lineage>
</organism>
<keyword evidence="2" id="KW-1185">Reference proteome</keyword>
<comment type="caution">
    <text evidence="1">The sequence shown here is derived from an EMBL/GenBank/DDBJ whole genome shotgun (WGS) entry which is preliminary data.</text>
</comment>
<evidence type="ECO:0000313" key="1">
    <source>
        <dbReference type="EMBL" id="KAG2220583.1"/>
    </source>
</evidence>
<gene>
    <name evidence="1" type="ORF">INT45_008764</name>
</gene>
<dbReference type="AlphaFoldDB" id="A0A8H7VL73"/>
<proteinExistence type="predicted"/>
<protein>
    <submittedName>
        <fullName evidence="1">Uncharacterized protein</fullName>
    </submittedName>
</protein>
<evidence type="ECO:0000313" key="2">
    <source>
        <dbReference type="Proteomes" id="UP000646827"/>
    </source>
</evidence>
<dbReference type="OrthoDB" id="2215566at2759"/>